<reference evidence="1" key="2">
    <citation type="journal article" date="2015" name="Data Brief">
        <title>Shoot transcriptome of the giant reed, Arundo donax.</title>
        <authorList>
            <person name="Barrero R.A."/>
            <person name="Guerrero F.D."/>
            <person name="Moolhuijzen P."/>
            <person name="Goolsby J.A."/>
            <person name="Tidwell J."/>
            <person name="Bellgard S.E."/>
            <person name="Bellgard M.I."/>
        </authorList>
    </citation>
    <scope>NUCLEOTIDE SEQUENCE</scope>
    <source>
        <tissue evidence="1">Shoot tissue taken approximately 20 cm above the soil surface</tissue>
    </source>
</reference>
<protein>
    <submittedName>
        <fullName evidence="1">Uncharacterized protein</fullName>
    </submittedName>
</protein>
<proteinExistence type="predicted"/>
<sequence length="28" mass="3183">MSKTMSLQSTDFVWKLKGACLLNQAPRK</sequence>
<reference evidence="1" key="1">
    <citation type="submission" date="2014-09" db="EMBL/GenBank/DDBJ databases">
        <authorList>
            <person name="Magalhaes I.L.F."/>
            <person name="Oliveira U."/>
            <person name="Santos F.R."/>
            <person name="Vidigal T.H.D.A."/>
            <person name="Brescovit A.D."/>
            <person name="Santos A.J."/>
        </authorList>
    </citation>
    <scope>NUCLEOTIDE SEQUENCE</scope>
    <source>
        <tissue evidence="1">Shoot tissue taken approximately 20 cm above the soil surface</tissue>
    </source>
</reference>
<dbReference type="EMBL" id="GBRH01158844">
    <property type="protein sequence ID" value="JAE39052.1"/>
    <property type="molecule type" value="Transcribed_RNA"/>
</dbReference>
<name>A0A0A9HQQ2_ARUDO</name>
<accession>A0A0A9HQQ2</accession>
<dbReference type="AlphaFoldDB" id="A0A0A9HQQ2"/>
<evidence type="ECO:0000313" key="1">
    <source>
        <dbReference type="EMBL" id="JAE39052.1"/>
    </source>
</evidence>
<organism evidence="1">
    <name type="scientific">Arundo donax</name>
    <name type="common">Giant reed</name>
    <name type="synonym">Donax arundinaceus</name>
    <dbReference type="NCBI Taxonomy" id="35708"/>
    <lineage>
        <taxon>Eukaryota</taxon>
        <taxon>Viridiplantae</taxon>
        <taxon>Streptophyta</taxon>
        <taxon>Embryophyta</taxon>
        <taxon>Tracheophyta</taxon>
        <taxon>Spermatophyta</taxon>
        <taxon>Magnoliopsida</taxon>
        <taxon>Liliopsida</taxon>
        <taxon>Poales</taxon>
        <taxon>Poaceae</taxon>
        <taxon>PACMAD clade</taxon>
        <taxon>Arundinoideae</taxon>
        <taxon>Arundineae</taxon>
        <taxon>Arundo</taxon>
    </lineage>
</organism>